<dbReference type="RefSeq" id="WP_235223666.1">
    <property type="nucleotide sequence ID" value="NZ_JAKGAQ010000001.1"/>
</dbReference>
<gene>
    <name evidence="11" type="primary">malQ</name>
    <name evidence="11" type="ORF">L0664_00510</name>
</gene>
<name>A0ABS9CQM7_9RHOB</name>
<evidence type="ECO:0000256" key="2">
    <source>
        <dbReference type="ARBA" id="ARBA00005684"/>
    </source>
</evidence>
<evidence type="ECO:0000256" key="10">
    <source>
        <dbReference type="RuleBase" id="RU361207"/>
    </source>
</evidence>
<dbReference type="EMBL" id="JAKGAQ010000001">
    <property type="protein sequence ID" value="MCF2869532.1"/>
    <property type="molecule type" value="Genomic_DNA"/>
</dbReference>
<dbReference type="EC" id="2.4.1.25" evidence="3 10"/>
<dbReference type="PANTHER" id="PTHR32438:SF5">
    <property type="entry name" value="4-ALPHA-GLUCANOTRANSFERASE DPE1, CHLOROPLASTIC_AMYLOPLASTIC"/>
    <property type="match status" value="1"/>
</dbReference>
<keyword evidence="6 10" id="KW-0808">Transferase</keyword>
<dbReference type="GO" id="GO:0004134">
    <property type="term" value="F:4-alpha-glucanotransferase activity"/>
    <property type="evidence" value="ECO:0007669"/>
    <property type="project" value="UniProtKB-EC"/>
</dbReference>
<keyword evidence="5 10" id="KW-0328">Glycosyltransferase</keyword>
<evidence type="ECO:0000256" key="6">
    <source>
        <dbReference type="ARBA" id="ARBA00022679"/>
    </source>
</evidence>
<organism evidence="11 12">
    <name type="scientific">Octadecabacter dasysiphoniae</name>
    <dbReference type="NCBI Taxonomy" id="2909341"/>
    <lineage>
        <taxon>Bacteria</taxon>
        <taxon>Pseudomonadati</taxon>
        <taxon>Pseudomonadota</taxon>
        <taxon>Alphaproteobacteria</taxon>
        <taxon>Rhodobacterales</taxon>
        <taxon>Roseobacteraceae</taxon>
        <taxon>Octadecabacter</taxon>
    </lineage>
</organism>
<evidence type="ECO:0000256" key="9">
    <source>
        <dbReference type="ARBA" id="ARBA00031501"/>
    </source>
</evidence>
<protein>
    <recommendedName>
        <fullName evidence="4 10">4-alpha-glucanotransferase</fullName>
        <ecNumber evidence="3 10">2.4.1.25</ecNumber>
    </recommendedName>
    <alternativeName>
        <fullName evidence="8 10">Amylomaltase</fullName>
    </alternativeName>
    <alternativeName>
        <fullName evidence="9 10">Disproportionating enzyme</fullName>
    </alternativeName>
</protein>
<accession>A0ABS9CQM7</accession>
<dbReference type="Proteomes" id="UP001200557">
    <property type="component" value="Unassembled WGS sequence"/>
</dbReference>
<evidence type="ECO:0000256" key="4">
    <source>
        <dbReference type="ARBA" id="ARBA00020295"/>
    </source>
</evidence>
<evidence type="ECO:0000256" key="7">
    <source>
        <dbReference type="ARBA" id="ARBA00023277"/>
    </source>
</evidence>
<dbReference type="InterPro" id="IPR017853">
    <property type="entry name" value="GH"/>
</dbReference>
<keyword evidence="12" id="KW-1185">Reference proteome</keyword>
<dbReference type="SUPFAM" id="SSF51445">
    <property type="entry name" value="(Trans)glycosidases"/>
    <property type="match status" value="1"/>
</dbReference>
<reference evidence="11 12" key="1">
    <citation type="submission" date="2022-01" db="EMBL/GenBank/DDBJ databases">
        <title>Octadecabacter sp. nov., isolated from a marine alga.</title>
        <authorList>
            <person name="Jin M.S."/>
            <person name="Kim H.M."/>
            <person name="Han D.M."/>
            <person name="Jung J.J."/>
            <person name="Jeon C.O."/>
        </authorList>
    </citation>
    <scope>NUCLEOTIDE SEQUENCE [LARGE SCALE GENOMIC DNA]</scope>
    <source>
        <strain evidence="11 12">G9-8</strain>
    </source>
</reference>
<evidence type="ECO:0000256" key="5">
    <source>
        <dbReference type="ARBA" id="ARBA00022676"/>
    </source>
</evidence>
<evidence type="ECO:0000256" key="8">
    <source>
        <dbReference type="ARBA" id="ARBA00031423"/>
    </source>
</evidence>
<dbReference type="InterPro" id="IPR003385">
    <property type="entry name" value="Glyco_hydro_77"/>
</dbReference>
<dbReference type="Pfam" id="PF02446">
    <property type="entry name" value="Glyco_hydro_77"/>
    <property type="match status" value="1"/>
</dbReference>
<proteinExistence type="inferred from homology"/>
<dbReference type="NCBIfam" id="TIGR00217">
    <property type="entry name" value="malQ"/>
    <property type="match status" value="1"/>
</dbReference>
<evidence type="ECO:0000256" key="3">
    <source>
        <dbReference type="ARBA" id="ARBA00012560"/>
    </source>
</evidence>
<evidence type="ECO:0000256" key="1">
    <source>
        <dbReference type="ARBA" id="ARBA00000439"/>
    </source>
</evidence>
<dbReference type="Gene3D" id="3.20.20.80">
    <property type="entry name" value="Glycosidases"/>
    <property type="match status" value="1"/>
</dbReference>
<evidence type="ECO:0000313" key="12">
    <source>
        <dbReference type="Proteomes" id="UP001200557"/>
    </source>
</evidence>
<evidence type="ECO:0000313" key="11">
    <source>
        <dbReference type="EMBL" id="MCF2869532.1"/>
    </source>
</evidence>
<comment type="catalytic activity">
    <reaction evidence="1 10">
        <text>Transfers a segment of a (1-&gt;4)-alpha-D-glucan to a new position in an acceptor, which may be glucose or a (1-&gt;4)-alpha-D-glucan.</text>
        <dbReference type="EC" id="2.4.1.25"/>
    </reaction>
</comment>
<dbReference type="PANTHER" id="PTHR32438">
    <property type="entry name" value="4-ALPHA-GLUCANOTRANSFERASE DPE1, CHLOROPLASTIC/AMYLOPLASTIC"/>
    <property type="match status" value="1"/>
</dbReference>
<sequence length="658" mass="72027">MSVNHDLSALADLCGILPSFYGLNGGERVTSPETQRALLAANGIDVSNDDAIRASLHALRHEVDDRWFPQEVIVESGVETPQEFGLGAEWDIRLDGSDEIIVSGEPRDYITIPPLASGIYTLTASASGRTEIITVLAAPRRLPDIATLTGRDTLWGTTIALYGVRSGRNTGLGDFEDLAQLGEVFAKQGAGFIGVNPLHTMGYCDRAAISPYSPSHRGFLNTTYIALDHVPGLDVAPDLTEFAQTCSADTVQYQAHKDAHSTALETLFKTFKTSGDNAAKSAFAKFRTDGGPDLANFAKFEALSELHGTDWRAWPDKPTSPKKTRIEFHMWLQWVAATQLAQAQGRAKAADMSLGLYLDLAVGSRRDGAESWCEQDAVATGVSIGAPPDHLSPEGQNWDLAAFAPRKLTALRYAPLRRILAQTMRHAGIIRIDHVLGLNRSFWIPDDGSAGAYIRQPFESLLAVIKIEAERHSCAVIGEDLGLVPDGFRDMMRDHGFYGYSVLQYEKDDHGAFRDPQHLPSQVLSCFATHDTPTVKGYEIGRDIDWWEKLSWVDEHAAQRMHDDRKGEVASLSDGADFRSDIHNRLASSSADLVAVQLDDILGEVEAQNLPGTIDQHPNWRRKYDVTLENLGGDARLIATSQMMNAAGRGATPRKVDT</sequence>
<keyword evidence="7 10" id="KW-0119">Carbohydrate metabolism</keyword>
<comment type="similarity">
    <text evidence="2 10">Belongs to the disproportionating enzyme family.</text>
</comment>
<comment type="caution">
    <text evidence="11">The sequence shown here is derived from an EMBL/GenBank/DDBJ whole genome shotgun (WGS) entry which is preliminary data.</text>
</comment>